<evidence type="ECO:0000313" key="2">
    <source>
        <dbReference type="Proteomes" id="UP001341840"/>
    </source>
</evidence>
<accession>A0ABU6ZAR7</accession>
<gene>
    <name evidence="1" type="ORF">PIB30_037803</name>
</gene>
<dbReference type="Proteomes" id="UP001341840">
    <property type="component" value="Unassembled WGS sequence"/>
</dbReference>
<keyword evidence="2" id="KW-1185">Reference proteome</keyword>
<reference evidence="1 2" key="1">
    <citation type="journal article" date="2023" name="Plants (Basel)">
        <title>Bridging the Gap: Combining Genomics and Transcriptomics Approaches to Understand Stylosanthes scabra, an Orphan Legume from the Brazilian Caatinga.</title>
        <authorList>
            <person name="Ferreira-Neto J.R.C."/>
            <person name="da Silva M.D."/>
            <person name="Binneck E."/>
            <person name="de Melo N.F."/>
            <person name="da Silva R.H."/>
            <person name="de Melo A.L.T.M."/>
            <person name="Pandolfi V."/>
            <person name="Bustamante F.O."/>
            <person name="Brasileiro-Vidal A.C."/>
            <person name="Benko-Iseppon A.M."/>
        </authorList>
    </citation>
    <scope>NUCLEOTIDE SEQUENCE [LARGE SCALE GENOMIC DNA]</scope>
    <source>
        <tissue evidence="1">Leaves</tissue>
    </source>
</reference>
<dbReference type="EMBL" id="JASCZI010272052">
    <property type="protein sequence ID" value="MED6219657.1"/>
    <property type="molecule type" value="Genomic_DNA"/>
</dbReference>
<protein>
    <submittedName>
        <fullName evidence="1">Uncharacterized protein</fullName>
    </submittedName>
</protein>
<proteinExistence type="predicted"/>
<name>A0ABU6ZAR7_9FABA</name>
<evidence type="ECO:0000313" key="1">
    <source>
        <dbReference type="EMBL" id="MED6219657.1"/>
    </source>
</evidence>
<sequence length="55" mass="6132">MWNRLTWGWSRFAGLEAIEGLKSSPSESILLLMESVSEGSRGLDAQPMATADYRE</sequence>
<comment type="caution">
    <text evidence="1">The sequence shown here is derived from an EMBL/GenBank/DDBJ whole genome shotgun (WGS) entry which is preliminary data.</text>
</comment>
<organism evidence="1 2">
    <name type="scientific">Stylosanthes scabra</name>
    <dbReference type="NCBI Taxonomy" id="79078"/>
    <lineage>
        <taxon>Eukaryota</taxon>
        <taxon>Viridiplantae</taxon>
        <taxon>Streptophyta</taxon>
        <taxon>Embryophyta</taxon>
        <taxon>Tracheophyta</taxon>
        <taxon>Spermatophyta</taxon>
        <taxon>Magnoliopsida</taxon>
        <taxon>eudicotyledons</taxon>
        <taxon>Gunneridae</taxon>
        <taxon>Pentapetalae</taxon>
        <taxon>rosids</taxon>
        <taxon>fabids</taxon>
        <taxon>Fabales</taxon>
        <taxon>Fabaceae</taxon>
        <taxon>Papilionoideae</taxon>
        <taxon>50 kb inversion clade</taxon>
        <taxon>dalbergioids sensu lato</taxon>
        <taxon>Dalbergieae</taxon>
        <taxon>Pterocarpus clade</taxon>
        <taxon>Stylosanthes</taxon>
    </lineage>
</organism>